<dbReference type="InterPro" id="IPR002716">
    <property type="entry name" value="PIN_dom"/>
</dbReference>
<dbReference type="Pfam" id="PF01850">
    <property type="entry name" value="PIN"/>
    <property type="match status" value="1"/>
</dbReference>
<organism evidence="5 6">
    <name type="scientific">Peptoniphilus porci</name>
    <dbReference type="NCBI Taxonomy" id="2652280"/>
    <lineage>
        <taxon>Bacteria</taxon>
        <taxon>Bacillati</taxon>
        <taxon>Bacillota</taxon>
        <taxon>Tissierellia</taxon>
        <taxon>Tissierellales</taxon>
        <taxon>Peptoniphilaceae</taxon>
        <taxon>Peptoniphilus</taxon>
    </lineage>
</organism>
<comment type="cofactor">
    <cofactor evidence="1">
        <name>Mg(2+)</name>
        <dbReference type="ChEBI" id="CHEBI:18420"/>
    </cofactor>
</comment>
<dbReference type="InterPro" id="IPR052041">
    <property type="entry name" value="Nucleic_acid_metab_PIN/TRAM"/>
</dbReference>
<keyword evidence="3" id="KW-0378">Hydrolase</keyword>
<dbReference type="SMART" id="SM00670">
    <property type="entry name" value="PINc"/>
    <property type="match status" value="1"/>
</dbReference>
<dbReference type="eggNOG" id="COG4956">
    <property type="taxonomic scope" value="Bacteria"/>
</dbReference>
<keyword evidence="4" id="KW-0460">Magnesium</keyword>
<evidence type="ECO:0000256" key="1">
    <source>
        <dbReference type="ARBA" id="ARBA00001946"/>
    </source>
</evidence>
<evidence type="ECO:0000313" key="5">
    <source>
        <dbReference type="EMBL" id="OLR65699.1"/>
    </source>
</evidence>
<evidence type="ECO:0000313" key="6">
    <source>
        <dbReference type="Proteomes" id="UP000187166"/>
    </source>
</evidence>
<dbReference type="InterPro" id="IPR002792">
    <property type="entry name" value="TRAM_dom"/>
</dbReference>
<dbReference type="SUPFAM" id="SSF88723">
    <property type="entry name" value="PIN domain-like"/>
    <property type="match status" value="1"/>
</dbReference>
<reference evidence="5 6" key="1">
    <citation type="journal article" date="2016" name="Appl. Environ. Microbiol.">
        <title>Function and Phylogeny of Bacterial Butyryl Coenzyme A:Acetate Transferases and Their Diversity in the Proximal Colon of Swine.</title>
        <authorList>
            <person name="Trachsel J."/>
            <person name="Bayles D.O."/>
            <person name="Looft T."/>
            <person name="Levine U.Y."/>
            <person name="Allen H.K."/>
        </authorList>
    </citation>
    <scope>NUCLEOTIDE SEQUENCE [LARGE SCALE GENOMIC DNA]</scope>
    <source>
        <strain evidence="5 6">35-6-1</strain>
    </source>
</reference>
<proteinExistence type="predicted"/>
<dbReference type="PROSITE" id="PS50926">
    <property type="entry name" value="TRAM"/>
    <property type="match status" value="1"/>
</dbReference>
<keyword evidence="2" id="KW-0540">Nuclease</keyword>
<evidence type="ECO:0000256" key="4">
    <source>
        <dbReference type="ARBA" id="ARBA00022842"/>
    </source>
</evidence>
<dbReference type="PANTHER" id="PTHR11603:SF147">
    <property type="entry name" value="MEMBRANE PROTEIN"/>
    <property type="match status" value="1"/>
</dbReference>
<evidence type="ECO:0000256" key="2">
    <source>
        <dbReference type="ARBA" id="ARBA00022722"/>
    </source>
</evidence>
<dbReference type="Pfam" id="PF01938">
    <property type="entry name" value="TRAM"/>
    <property type="match status" value="1"/>
</dbReference>
<accession>A0A848RHU8</accession>
<gene>
    <name evidence="5" type="ORF">BIV18_09340</name>
</gene>
<keyword evidence="5" id="KW-0238">DNA-binding</keyword>
<dbReference type="PANTHER" id="PTHR11603">
    <property type="entry name" value="AAA FAMILY ATPASE"/>
    <property type="match status" value="1"/>
</dbReference>
<sequence>MSKIFKVLFTLIGALVGVFIVSILSDMKFVRDIESQKIMTVIFVVTVILFALIFFILSPKAFKTLEELLSFWERQIQTKSFAEVILGAVGLILGLIIAFLISQPIYKIPIPYVGSVISILLYGMLGYLGLNIGMSNKDTISERVRDLISLAAKKTSKPKESIKTREGIPKVLDTSVIIDGRILDIAKIGFIEGPLVVPVFVLEELQHIADSADGLKRNRGRRGLDTVAEIQELNNVEVIIYKGKIEEIPEVDSKLLKLATDLGGKIVTNDYNLNKVAKVQNLEVLNINELANAVKPLYLPGEEMKILIVKEGKEQNQGLGYLDDGTMIVVENGKNLIGESVDIIVTSALQTSAGKMIFAKLKY</sequence>
<comment type="caution">
    <text evidence="5">The sequence shown here is derived from an EMBL/GenBank/DDBJ whole genome shotgun (WGS) entry which is preliminary data.</text>
</comment>
<dbReference type="CDD" id="cd09877">
    <property type="entry name" value="PIN_YacL-like"/>
    <property type="match status" value="1"/>
</dbReference>
<dbReference type="GO" id="GO:0004518">
    <property type="term" value="F:nuclease activity"/>
    <property type="evidence" value="ECO:0007669"/>
    <property type="project" value="UniProtKB-KW"/>
</dbReference>
<dbReference type="AlphaFoldDB" id="A0A1U7M223"/>
<name>A0A1U7M223_9FIRM</name>
<dbReference type="InterPro" id="IPR029060">
    <property type="entry name" value="PIN-like_dom_sf"/>
</dbReference>
<dbReference type="Gene3D" id="3.40.50.1010">
    <property type="entry name" value="5'-nuclease"/>
    <property type="match status" value="1"/>
</dbReference>
<dbReference type="GO" id="GO:0003677">
    <property type="term" value="F:DNA binding"/>
    <property type="evidence" value="ECO:0007669"/>
    <property type="project" value="UniProtKB-KW"/>
</dbReference>
<dbReference type="RefSeq" id="WP_075660324.1">
    <property type="nucleotide sequence ID" value="NZ_JABDSR010000004.1"/>
</dbReference>
<dbReference type="GO" id="GO:0016787">
    <property type="term" value="F:hydrolase activity"/>
    <property type="evidence" value="ECO:0007669"/>
    <property type="project" value="UniProtKB-KW"/>
</dbReference>
<dbReference type="Proteomes" id="UP000187166">
    <property type="component" value="Unassembled WGS sequence"/>
</dbReference>
<keyword evidence="6" id="KW-1185">Reference proteome</keyword>
<protein>
    <submittedName>
        <fullName evidence="5">DNA-binding protein</fullName>
    </submittedName>
</protein>
<dbReference type="EMBL" id="MJIH01000001">
    <property type="protein sequence ID" value="OLR65699.1"/>
    <property type="molecule type" value="Genomic_DNA"/>
</dbReference>
<evidence type="ECO:0000256" key="3">
    <source>
        <dbReference type="ARBA" id="ARBA00022801"/>
    </source>
</evidence>
<accession>A0A1U7M223</accession>
<dbReference type="STRING" id="1465756.BIV18_09340"/>